<proteinExistence type="predicted"/>
<dbReference type="SUPFAM" id="SSF54826">
    <property type="entry name" value="Enolase N-terminal domain-like"/>
    <property type="match status" value="1"/>
</dbReference>
<dbReference type="PANTHER" id="PTHR48080:SF2">
    <property type="entry name" value="D-GALACTONATE DEHYDRATASE"/>
    <property type="match status" value="1"/>
</dbReference>
<dbReference type="InterPro" id="IPR029065">
    <property type="entry name" value="Enolase_C-like"/>
</dbReference>
<dbReference type="SFLD" id="SFLDG00179">
    <property type="entry name" value="mandelate_racemase"/>
    <property type="match status" value="1"/>
</dbReference>
<dbReference type="Pfam" id="PF02746">
    <property type="entry name" value="MR_MLE_N"/>
    <property type="match status" value="1"/>
</dbReference>
<dbReference type="InterPro" id="IPR034593">
    <property type="entry name" value="DgoD-like"/>
</dbReference>
<dbReference type="SUPFAM" id="SSF51604">
    <property type="entry name" value="Enolase C-terminal domain-like"/>
    <property type="match status" value="1"/>
</dbReference>
<dbReference type="InterPro" id="IPR029017">
    <property type="entry name" value="Enolase-like_N"/>
</dbReference>
<keyword evidence="1" id="KW-0456">Lyase</keyword>
<dbReference type="InterPro" id="IPR013342">
    <property type="entry name" value="Mandelate_racemase_C"/>
</dbReference>
<accession>A0A6B1DTK3</accession>
<protein>
    <submittedName>
        <fullName evidence="3">Mandelate racemase/muconate lactonizing enzyme family protein</fullName>
    </submittedName>
</protein>
<evidence type="ECO:0000256" key="1">
    <source>
        <dbReference type="ARBA" id="ARBA00023239"/>
    </source>
</evidence>
<dbReference type="Gene3D" id="3.30.390.10">
    <property type="entry name" value="Enolase-like, N-terminal domain"/>
    <property type="match status" value="1"/>
</dbReference>
<dbReference type="InterPro" id="IPR013341">
    <property type="entry name" value="Mandelate_racemase_N_dom"/>
</dbReference>
<reference evidence="3" key="1">
    <citation type="submission" date="2019-09" db="EMBL/GenBank/DDBJ databases">
        <title>Characterisation of the sponge microbiome using genome-centric metagenomics.</title>
        <authorList>
            <person name="Engelberts J.P."/>
            <person name="Robbins S.J."/>
            <person name="De Goeij J.M."/>
            <person name="Aranda M."/>
            <person name="Bell S.C."/>
            <person name="Webster N.S."/>
        </authorList>
    </citation>
    <scope>NUCLEOTIDE SEQUENCE</scope>
    <source>
        <strain evidence="3">SB0662_bin_9</strain>
    </source>
</reference>
<feature type="domain" description="Mandelate racemase/muconate lactonizing enzyme C-terminal" evidence="2">
    <location>
        <begin position="131"/>
        <end position="241"/>
    </location>
</feature>
<dbReference type="Gene3D" id="3.20.20.120">
    <property type="entry name" value="Enolase-like C-terminal domain"/>
    <property type="match status" value="1"/>
</dbReference>
<dbReference type="GO" id="GO:0016829">
    <property type="term" value="F:lyase activity"/>
    <property type="evidence" value="ECO:0007669"/>
    <property type="project" value="UniProtKB-KW"/>
</dbReference>
<dbReference type="EMBL" id="VXPY01000069">
    <property type="protein sequence ID" value="MYD90578.1"/>
    <property type="molecule type" value="Genomic_DNA"/>
</dbReference>
<sequence>MLTIRAIRTEGVQVNRRGDWIFVVLETEEGLTGIGEASHSGNDHSVCGVVASLAEDLIGKDPANINGLRRELGRYRKDRVINTALSAIEQAAQDVRAQFAGMSLARLWGGKVLDRVLLYANINRHVEERSPASFAKAAETAAAEGFRMIKLAPFDEVKPPNQRRSAGEANWWPGVERVRAVCEAVGPAVNVAVDCHSRFALSESFLVAAALEPLNLYWFEEPLPVSNLKGLHEVRLGIRQRLATAESLFGADSFHRLLEAGAADVVMPDVKHAGGDQETLLVGELAALHGVDFAPHNPSGPVASMHSGHVCAAARGFNILEFAWGEVPWRAELLDPPEQVEDGYLIVSDRPGLGHTLNVKTMRRFWLAEPGTRDSSKAEI</sequence>
<dbReference type="SFLD" id="SFLDS00001">
    <property type="entry name" value="Enolase"/>
    <property type="match status" value="1"/>
</dbReference>
<dbReference type="SMART" id="SM00922">
    <property type="entry name" value="MR_MLE"/>
    <property type="match status" value="1"/>
</dbReference>
<dbReference type="InterPro" id="IPR036849">
    <property type="entry name" value="Enolase-like_C_sf"/>
</dbReference>
<dbReference type="CDD" id="cd03316">
    <property type="entry name" value="MR_like"/>
    <property type="match status" value="1"/>
</dbReference>
<comment type="caution">
    <text evidence="3">The sequence shown here is derived from an EMBL/GenBank/DDBJ whole genome shotgun (WGS) entry which is preliminary data.</text>
</comment>
<dbReference type="AlphaFoldDB" id="A0A6B1DTK3"/>
<evidence type="ECO:0000313" key="3">
    <source>
        <dbReference type="EMBL" id="MYD90578.1"/>
    </source>
</evidence>
<dbReference type="Pfam" id="PF13378">
    <property type="entry name" value="MR_MLE_C"/>
    <property type="match status" value="1"/>
</dbReference>
<gene>
    <name evidence="3" type="ORF">F4Y08_09630</name>
</gene>
<name>A0A6B1DTK3_9CHLR</name>
<dbReference type="PANTHER" id="PTHR48080">
    <property type="entry name" value="D-GALACTONATE DEHYDRATASE-RELATED"/>
    <property type="match status" value="1"/>
</dbReference>
<organism evidence="3">
    <name type="scientific">Caldilineaceae bacterium SB0662_bin_9</name>
    <dbReference type="NCBI Taxonomy" id="2605258"/>
    <lineage>
        <taxon>Bacteria</taxon>
        <taxon>Bacillati</taxon>
        <taxon>Chloroflexota</taxon>
        <taxon>Caldilineae</taxon>
        <taxon>Caldilineales</taxon>
        <taxon>Caldilineaceae</taxon>
    </lineage>
</organism>
<evidence type="ECO:0000259" key="2">
    <source>
        <dbReference type="SMART" id="SM00922"/>
    </source>
</evidence>